<dbReference type="Gene3D" id="1.20.120.450">
    <property type="entry name" value="dinb family like domain"/>
    <property type="match status" value="1"/>
</dbReference>
<evidence type="ECO:0000259" key="1">
    <source>
        <dbReference type="Pfam" id="PF12867"/>
    </source>
</evidence>
<protein>
    <recommendedName>
        <fullName evidence="1">DinB-like domain-containing protein</fullName>
    </recommendedName>
</protein>
<dbReference type="Proteomes" id="UP000676917">
    <property type="component" value="Unassembled WGS sequence"/>
</dbReference>
<dbReference type="AlphaFoldDB" id="A0A919X8V1"/>
<organism evidence="2 3">
    <name type="scientific">Ornithinibacillus bavariensis</name>
    <dbReference type="NCBI Taxonomy" id="545502"/>
    <lineage>
        <taxon>Bacteria</taxon>
        <taxon>Bacillati</taxon>
        <taxon>Bacillota</taxon>
        <taxon>Bacilli</taxon>
        <taxon>Bacillales</taxon>
        <taxon>Bacillaceae</taxon>
        <taxon>Ornithinibacillus</taxon>
    </lineage>
</organism>
<gene>
    <name evidence="2" type="ORF">J43TS3_11530</name>
</gene>
<dbReference type="Pfam" id="PF12867">
    <property type="entry name" value="DinB_2"/>
    <property type="match status" value="1"/>
</dbReference>
<evidence type="ECO:0000313" key="2">
    <source>
        <dbReference type="EMBL" id="GIO26542.1"/>
    </source>
</evidence>
<comment type="caution">
    <text evidence="2">The sequence shown here is derived from an EMBL/GenBank/DDBJ whole genome shotgun (WGS) entry which is preliminary data.</text>
</comment>
<proteinExistence type="predicted"/>
<evidence type="ECO:0000313" key="3">
    <source>
        <dbReference type="Proteomes" id="UP000676917"/>
    </source>
</evidence>
<accession>A0A919X8V1</accession>
<sequence>MSEEKNIIDQFSQYSSWLSTLEGINEELWSRPIAKGKWSISEIIAHITNWDNHLLSEVIPAVKNGQGMEFPDFDTYNKEASNYVKSGKSQSELLEEAKRTREQLVRELHALPTETLNKATTSNDVTHCPHTGTPYSLLYIIKEFIDHDNHHKKQILQFLKEVI</sequence>
<dbReference type="SUPFAM" id="SSF109854">
    <property type="entry name" value="DinB/YfiT-like putative metalloenzymes"/>
    <property type="match status" value="1"/>
</dbReference>
<reference evidence="2" key="1">
    <citation type="submission" date="2021-03" db="EMBL/GenBank/DDBJ databases">
        <title>Antimicrobial resistance genes in bacteria isolated from Japanese honey, and their potential for conferring macrolide and lincosamide resistance in the American foulbrood pathogen Paenibacillus larvae.</title>
        <authorList>
            <person name="Okamoto M."/>
            <person name="Kumagai M."/>
            <person name="Kanamori H."/>
            <person name="Takamatsu D."/>
        </authorList>
    </citation>
    <scope>NUCLEOTIDE SEQUENCE</scope>
    <source>
        <strain evidence="2">J43TS3</strain>
    </source>
</reference>
<dbReference type="EMBL" id="BORP01000001">
    <property type="protein sequence ID" value="GIO26542.1"/>
    <property type="molecule type" value="Genomic_DNA"/>
</dbReference>
<dbReference type="InterPro" id="IPR024775">
    <property type="entry name" value="DinB-like"/>
</dbReference>
<feature type="domain" description="DinB-like" evidence="1">
    <location>
        <begin position="16"/>
        <end position="155"/>
    </location>
</feature>
<name>A0A919X8V1_9BACI</name>
<dbReference type="RefSeq" id="WP_212919986.1">
    <property type="nucleotide sequence ID" value="NZ_BORP01000001.1"/>
</dbReference>
<keyword evidence="3" id="KW-1185">Reference proteome</keyword>
<dbReference type="InterPro" id="IPR034660">
    <property type="entry name" value="DinB/YfiT-like"/>
</dbReference>